<evidence type="ECO:0000259" key="12">
    <source>
        <dbReference type="PROSITE" id="PS50929"/>
    </source>
</evidence>
<feature type="transmembrane region" description="Helical" evidence="10">
    <location>
        <begin position="34"/>
        <end position="59"/>
    </location>
</feature>
<dbReference type="GO" id="GO:0005524">
    <property type="term" value="F:ATP binding"/>
    <property type="evidence" value="ECO:0007669"/>
    <property type="project" value="UniProtKB-KW"/>
</dbReference>
<dbReference type="InterPro" id="IPR003593">
    <property type="entry name" value="AAA+_ATPase"/>
</dbReference>
<protein>
    <recommendedName>
        <fullName evidence="15">Multidrug ABC transporter permease</fullName>
    </recommendedName>
</protein>
<keyword evidence="14" id="KW-1185">Reference proteome</keyword>
<keyword evidence="9 10" id="KW-0472">Membrane</keyword>
<keyword evidence="7" id="KW-0067">ATP-binding</keyword>
<keyword evidence="2" id="KW-0813">Transport</keyword>
<dbReference type="PANTHER" id="PTHR43394:SF1">
    <property type="entry name" value="ATP-BINDING CASSETTE SUB-FAMILY B MEMBER 10, MITOCHONDRIAL"/>
    <property type="match status" value="1"/>
</dbReference>
<evidence type="ECO:0008006" key="15">
    <source>
        <dbReference type="Google" id="ProtNLM"/>
    </source>
</evidence>
<keyword evidence="8 10" id="KW-1133">Transmembrane helix</keyword>
<dbReference type="GO" id="GO:0015421">
    <property type="term" value="F:ABC-type oligopeptide transporter activity"/>
    <property type="evidence" value="ECO:0007669"/>
    <property type="project" value="TreeGrafter"/>
</dbReference>
<evidence type="ECO:0000256" key="9">
    <source>
        <dbReference type="ARBA" id="ARBA00023136"/>
    </source>
</evidence>
<dbReference type="Proteomes" id="UP000067689">
    <property type="component" value="Chromosome"/>
</dbReference>
<evidence type="ECO:0000313" key="14">
    <source>
        <dbReference type="Proteomes" id="UP000067689"/>
    </source>
</evidence>
<dbReference type="STRING" id="2041.AERYTH_06480"/>
<name>A0A0U4CMK9_9ACTN</name>
<dbReference type="FunFam" id="3.40.50.300:FF:001001">
    <property type="entry name" value="Multidrug ABC transporter ATP-binding protein"/>
    <property type="match status" value="1"/>
</dbReference>
<dbReference type="Gene3D" id="1.20.1560.10">
    <property type="entry name" value="ABC transporter type 1, transmembrane domain"/>
    <property type="match status" value="1"/>
</dbReference>
<evidence type="ECO:0000256" key="3">
    <source>
        <dbReference type="ARBA" id="ARBA00022475"/>
    </source>
</evidence>
<dbReference type="AlphaFoldDB" id="A0A0U4CMK9"/>
<dbReference type="PANTHER" id="PTHR43394">
    <property type="entry name" value="ATP-DEPENDENT PERMEASE MDL1, MITOCHONDRIAL"/>
    <property type="match status" value="1"/>
</dbReference>
<dbReference type="RefSeq" id="WP_067856167.1">
    <property type="nucleotide sequence ID" value="NZ_CP011502.1"/>
</dbReference>
<dbReference type="Pfam" id="PF00005">
    <property type="entry name" value="ABC_tran"/>
    <property type="match status" value="1"/>
</dbReference>
<dbReference type="InterPro" id="IPR011527">
    <property type="entry name" value="ABC1_TM_dom"/>
</dbReference>
<comment type="subcellular location">
    <subcellularLocation>
        <location evidence="1">Cell membrane</location>
        <topology evidence="1">Multi-pass membrane protein</topology>
    </subcellularLocation>
</comment>
<dbReference type="SUPFAM" id="SSF90123">
    <property type="entry name" value="ABC transporter transmembrane region"/>
    <property type="match status" value="1"/>
</dbReference>
<evidence type="ECO:0000313" key="13">
    <source>
        <dbReference type="EMBL" id="ALX04358.1"/>
    </source>
</evidence>
<dbReference type="InterPro" id="IPR027417">
    <property type="entry name" value="P-loop_NTPase"/>
</dbReference>
<evidence type="ECO:0000259" key="11">
    <source>
        <dbReference type="PROSITE" id="PS50893"/>
    </source>
</evidence>
<dbReference type="InterPro" id="IPR039421">
    <property type="entry name" value="Type_1_exporter"/>
</dbReference>
<sequence length="593" mass="61706">MSQTQHADQLLPVADGRSTTRVAWRLLRARRGSLALTVAAFLVTGFAGIVPVLMIGRVVDVVRDDGTFAEVLAPVAVMLAAAVVAAVSTTVSTAALARTVAPALAELREEVLDRALHLDSQQLEAAGVGDVLGRVGDDVRRVTESLDEAIPMLLTSVSAIAFTVGGLFTLDWRLGLAGLAAAPGYVLGMRWYLPRSIPYYRAERTAEGARAEVLVTGVRDAPTLRAFGVEDIALERVERRSGDAVAITLDVFRLYTRLGARMNASECVGLVVVLATGYALVSTGSASVGDATAAALFFHRLFNPIGAVLYVFDAAQASGAALARLAGVALIPPRDVAPVDAGPEPVLTLQGVHHAYETGRPVLAPVDLTIQPGEHVAVVGATGAGKSTLGGIAAGTLRPTGGHVRLGALDVTTAPEPVVRRHVALVSQEVHVFAGSLRDNLLLARADADDDALWSALATTDAAGWARALPHGLDTVVGDLGHPLTPAQTQQLALSRVALLDPQVVVLDEATAEAGSSGARELEQAAAAVTHGRAALVIAHRLTQARTADRVLVMEDGAVVEEGSHETLLRAGGRYAQLWAAWSDTGEQPVGQA</sequence>
<feature type="domain" description="ABC transmembrane type-1" evidence="12">
    <location>
        <begin position="35"/>
        <end position="317"/>
    </location>
</feature>
<evidence type="ECO:0000256" key="8">
    <source>
        <dbReference type="ARBA" id="ARBA00022989"/>
    </source>
</evidence>
<evidence type="ECO:0000256" key="4">
    <source>
        <dbReference type="ARBA" id="ARBA00022519"/>
    </source>
</evidence>
<dbReference type="SUPFAM" id="SSF52540">
    <property type="entry name" value="P-loop containing nucleoside triphosphate hydrolases"/>
    <property type="match status" value="1"/>
</dbReference>
<evidence type="ECO:0000256" key="6">
    <source>
        <dbReference type="ARBA" id="ARBA00022741"/>
    </source>
</evidence>
<dbReference type="PROSITE" id="PS50929">
    <property type="entry name" value="ABC_TM1F"/>
    <property type="match status" value="1"/>
</dbReference>
<organism evidence="13 14">
    <name type="scientific">Aeromicrobium erythreum</name>
    <dbReference type="NCBI Taxonomy" id="2041"/>
    <lineage>
        <taxon>Bacteria</taxon>
        <taxon>Bacillati</taxon>
        <taxon>Actinomycetota</taxon>
        <taxon>Actinomycetes</taxon>
        <taxon>Propionibacteriales</taxon>
        <taxon>Nocardioidaceae</taxon>
        <taxon>Aeromicrobium</taxon>
    </lineage>
</organism>
<dbReference type="Gene3D" id="3.40.50.300">
    <property type="entry name" value="P-loop containing nucleotide triphosphate hydrolases"/>
    <property type="match status" value="1"/>
</dbReference>
<accession>A0A0U4CMK9</accession>
<dbReference type="PROSITE" id="PS50893">
    <property type="entry name" value="ABC_TRANSPORTER_2"/>
    <property type="match status" value="1"/>
</dbReference>
<dbReference type="InterPro" id="IPR003439">
    <property type="entry name" value="ABC_transporter-like_ATP-bd"/>
</dbReference>
<feature type="transmembrane region" description="Helical" evidence="10">
    <location>
        <begin position="149"/>
        <end position="168"/>
    </location>
</feature>
<dbReference type="InterPro" id="IPR036640">
    <property type="entry name" value="ABC1_TM_sf"/>
</dbReference>
<keyword evidence="3" id="KW-1003">Cell membrane</keyword>
<feature type="domain" description="ABC transporter" evidence="11">
    <location>
        <begin position="347"/>
        <end position="581"/>
    </location>
</feature>
<dbReference type="CDD" id="cd07346">
    <property type="entry name" value="ABC_6TM_exporters"/>
    <property type="match status" value="1"/>
</dbReference>
<keyword evidence="6" id="KW-0547">Nucleotide-binding</keyword>
<evidence type="ECO:0000256" key="2">
    <source>
        <dbReference type="ARBA" id="ARBA00022448"/>
    </source>
</evidence>
<dbReference type="GO" id="GO:0005886">
    <property type="term" value="C:plasma membrane"/>
    <property type="evidence" value="ECO:0007669"/>
    <property type="project" value="UniProtKB-SubCell"/>
</dbReference>
<evidence type="ECO:0000256" key="1">
    <source>
        <dbReference type="ARBA" id="ARBA00004651"/>
    </source>
</evidence>
<dbReference type="PATRIC" id="fig|2041.4.peg.1360"/>
<evidence type="ECO:0000256" key="7">
    <source>
        <dbReference type="ARBA" id="ARBA00022840"/>
    </source>
</evidence>
<dbReference type="Pfam" id="PF00664">
    <property type="entry name" value="ABC_membrane"/>
    <property type="match status" value="1"/>
</dbReference>
<keyword evidence="4" id="KW-0997">Cell inner membrane</keyword>
<feature type="transmembrane region" description="Helical" evidence="10">
    <location>
        <begin position="174"/>
        <end position="193"/>
    </location>
</feature>
<evidence type="ECO:0000256" key="10">
    <source>
        <dbReference type="SAM" id="Phobius"/>
    </source>
</evidence>
<dbReference type="SMART" id="SM00382">
    <property type="entry name" value="AAA"/>
    <property type="match status" value="1"/>
</dbReference>
<reference evidence="13 14" key="1">
    <citation type="journal article" date="1991" name="Int. J. Syst. Bacteriol.">
        <title>Description of the erythromycin-producing bacterium Arthrobacter sp. strain NRRL B-3381 as Aeromicrobium erythreum gen. nov., sp. nov.</title>
        <authorList>
            <person name="Miller E.S."/>
            <person name="Woese C.R."/>
            <person name="Brenner S."/>
        </authorList>
    </citation>
    <scope>NUCLEOTIDE SEQUENCE [LARGE SCALE GENOMIC DNA]</scope>
    <source>
        <strain evidence="13 14">AR18</strain>
    </source>
</reference>
<proteinExistence type="predicted"/>
<dbReference type="EMBL" id="CP011502">
    <property type="protein sequence ID" value="ALX04358.1"/>
    <property type="molecule type" value="Genomic_DNA"/>
</dbReference>
<dbReference type="GO" id="GO:0016887">
    <property type="term" value="F:ATP hydrolysis activity"/>
    <property type="evidence" value="ECO:0007669"/>
    <property type="project" value="InterPro"/>
</dbReference>
<gene>
    <name evidence="13" type="ORF">AERYTH_06480</name>
</gene>
<feature type="transmembrane region" description="Helical" evidence="10">
    <location>
        <begin position="71"/>
        <end position="97"/>
    </location>
</feature>
<evidence type="ECO:0000256" key="5">
    <source>
        <dbReference type="ARBA" id="ARBA00022692"/>
    </source>
</evidence>
<keyword evidence="5 10" id="KW-0812">Transmembrane</keyword>
<dbReference type="OrthoDB" id="5166472at2"/>
<dbReference type="KEGG" id="aer:AERYTH_06480"/>